<protein>
    <submittedName>
        <fullName evidence="1">Uncharacterized protein</fullName>
    </submittedName>
</protein>
<dbReference type="AlphaFoldDB" id="A0A382UID3"/>
<feature type="non-terminal residue" evidence="1">
    <location>
        <position position="1"/>
    </location>
</feature>
<name>A0A382UID3_9ZZZZ</name>
<proteinExistence type="predicted"/>
<sequence length="40" mass="4485">VMRSNPNMYGINVACLEGARPFELENVVINDGENHPLDKK</sequence>
<organism evidence="1">
    <name type="scientific">marine metagenome</name>
    <dbReference type="NCBI Taxonomy" id="408172"/>
    <lineage>
        <taxon>unclassified sequences</taxon>
        <taxon>metagenomes</taxon>
        <taxon>ecological metagenomes</taxon>
    </lineage>
</organism>
<dbReference type="EMBL" id="UINC01144489">
    <property type="protein sequence ID" value="SVD34036.1"/>
    <property type="molecule type" value="Genomic_DNA"/>
</dbReference>
<reference evidence="1" key="1">
    <citation type="submission" date="2018-05" db="EMBL/GenBank/DDBJ databases">
        <authorList>
            <person name="Lanie J.A."/>
            <person name="Ng W.-L."/>
            <person name="Kazmierczak K.M."/>
            <person name="Andrzejewski T.M."/>
            <person name="Davidsen T.M."/>
            <person name="Wayne K.J."/>
            <person name="Tettelin H."/>
            <person name="Glass J.I."/>
            <person name="Rusch D."/>
            <person name="Podicherti R."/>
            <person name="Tsui H.-C.T."/>
            <person name="Winkler M.E."/>
        </authorList>
    </citation>
    <scope>NUCLEOTIDE SEQUENCE</scope>
</reference>
<gene>
    <name evidence="1" type="ORF">METZ01_LOCUS386890</name>
</gene>
<evidence type="ECO:0000313" key="1">
    <source>
        <dbReference type="EMBL" id="SVD34036.1"/>
    </source>
</evidence>
<accession>A0A382UID3</accession>